<protein>
    <submittedName>
        <fullName evidence="2">Uncharacterized protein</fullName>
    </submittedName>
</protein>
<feature type="compositionally biased region" description="Basic and acidic residues" evidence="1">
    <location>
        <begin position="1"/>
        <end position="35"/>
    </location>
</feature>
<reference evidence="2 3" key="2">
    <citation type="journal article" date="2007" name="PLoS Biol.">
        <title>Principles of genome evolution in the Drosophila melanogaster species group.</title>
        <authorList>
            <person name="Ranz J.M."/>
            <person name="Maurin D."/>
            <person name="Chan Y.S."/>
            <person name="von Grotthuss M."/>
            <person name="Hillier L.W."/>
            <person name="Roote J."/>
            <person name="Ashburner M."/>
            <person name="Bergman C.M."/>
        </authorList>
    </citation>
    <scope>NUCLEOTIDE SEQUENCE [LARGE SCALE GENOMIC DNA]</scope>
    <source>
        <strain evidence="3">Tai18E2 / Tucson 14021-0261.01</strain>
    </source>
</reference>
<sequence length="141" mass="15220">MAKDYSKNKHANAEDGLKQETEAYEDLSEKEKQHQLFDTQDQEDTGCSTVDHRSDCDEASGVKGGVGSGGGFTNHFVGDPQTSVAAGLRSGHLPQKPPMEYQLFVALEGVANGSDKLLPTFVLSTTRAISCPNFRPPTSFL</sequence>
<evidence type="ECO:0000313" key="3">
    <source>
        <dbReference type="Proteomes" id="UP000002282"/>
    </source>
</evidence>
<feature type="compositionally biased region" description="Gly residues" evidence="1">
    <location>
        <begin position="62"/>
        <end position="72"/>
    </location>
</feature>
<dbReference type="KEGG" id="dya:Dyak_GE15389"/>
<dbReference type="Proteomes" id="UP000002282">
    <property type="component" value="Chromosome X"/>
</dbReference>
<evidence type="ECO:0000313" key="2">
    <source>
        <dbReference type="EMBL" id="EDX02945.1"/>
    </source>
</evidence>
<gene>
    <name evidence="2" type="primary">Dyak\GE15389</name>
    <name evidence="2" type="synonym">dyak_GLEANR_16909</name>
    <name evidence="2" type="synonym">GE15389</name>
    <name evidence="2" type="ORF">Dyak_GE15389</name>
</gene>
<dbReference type="PhylomeDB" id="B4PXX3"/>
<dbReference type="HOGENOM" id="CLU_1827364_0_0_1"/>
<evidence type="ECO:0000256" key="1">
    <source>
        <dbReference type="SAM" id="MobiDB-lite"/>
    </source>
</evidence>
<keyword evidence="3" id="KW-1185">Reference proteome</keyword>
<dbReference type="AlphaFoldDB" id="B4PXX3"/>
<proteinExistence type="predicted"/>
<accession>B4PXX3</accession>
<name>B4PXX3_DROYA</name>
<organism evidence="2 3">
    <name type="scientific">Drosophila yakuba</name>
    <name type="common">Fruit fly</name>
    <dbReference type="NCBI Taxonomy" id="7245"/>
    <lineage>
        <taxon>Eukaryota</taxon>
        <taxon>Metazoa</taxon>
        <taxon>Ecdysozoa</taxon>
        <taxon>Arthropoda</taxon>
        <taxon>Hexapoda</taxon>
        <taxon>Insecta</taxon>
        <taxon>Pterygota</taxon>
        <taxon>Neoptera</taxon>
        <taxon>Endopterygota</taxon>
        <taxon>Diptera</taxon>
        <taxon>Brachycera</taxon>
        <taxon>Muscomorpha</taxon>
        <taxon>Ephydroidea</taxon>
        <taxon>Drosophilidae</taxon>
        <taxon>Drosophila</taxon>
        <taxon>Sophophora</taxon>
    </lineage>
</organism>
<dbReference type="EMBL" id="CM000162">
    <property type="protein sequence ID" value="EDX02945.1"/>
    <property type="molecule type" value="Genomic_DNA"/>
</dbReference>
<feature type="region of interest" description="Disordered" evidence="1">
    <location>
        <begin position="1"/>
        <end position="95"/>
    </location>
</feature>
<reference evidence="2 3" key="1">
    <citation type="journal article" date="2007" name="Nature">
        <title>Evolution of genes and genomes on the Drosophila phylogeny.</title>
        <authorList>
            <consortium name="Drosophila 12 Genomes Consortium"/>
            <person name="Clark A.G."/>
            <person name="Eisen M.B."/>
            <person name="Smith D.R."/>
            <person name="Bergman C.M."/>
            <person name="Oliver B."/>
            <person name="Markow T.A."/>
            <person name="Kaufman T.C."/>
            <person name="Kellis M."/>
            <person name="Gelbart W."/>
            <person name="Iyer V.N."/>
            <person name="Pollard D.A."/>
            <person name="Sackton T.B."/>
            <person name="Larracuente A.M."/>
            <person name="Singh N.D."/>
            <person name="Abad J.P."/>
            <person name="Abt D.N."/>
            <person name="Adryan B."/>
            <person name="Aguade M."/>
            <person name="Akashi H."/>
            <person name="Anderson W.W."/>
            <person name="Aquadro C.F."/>
            <person name="Ardell D.H."/>
            <person name="Arguello R."/>
            <person name="Artieri C.G."/>
            <person name="Barbash D.A."/>
            <person name="Barker D."/>
            <person name="Barsanti P."/>
            <person name="Batterham P."/>
            <person name="Batzoglou S."/>
            <person name="Begun D."/>
            <person name="Bhutkar A."/>
            <person name="Blanco E."/>
            <person name="Bosak S.A."/>
            <person name="Bradley R.K."/>
            <person name="Brand A.D."/>
            <person name="Brent M.R."/>
            <person name="Brooks A.N."/>
            <person name="Brown R.H."/>
            <person name="Butlin R.K."/>
            <person name="Caggese C."/>
            <person name="Calvi B.R."/>
            <person name="Bernardo de Carvalho A."/>
            <person name="Caspi A."/>
            <person name="Castrezana S."/>
            <person name="Celniker S.E."/>
            <person name="Chang J.L."/>
            <person name="Chapple C."/>
            <person name="Chatterji S."/>
            <person name="Chinwalla A."/>
            <person name="Civetta A."/>
            <person name="Clifton S.W."/>
            <person name="Comeron J.M."/>
            <person name="Costello J.C."/>
            <person name="Coyne J.A."/>
            <person name="Daub J."/>
            <person name="David R.G."/>
            <person name="Delcher A.L."/>
            <person name="Delehaunty K."/>
            <person name="Do C.B."/>
            <person name="Ebling H."/>
            <person name="Edwards K."/>
            <person name="Eickbush T."/>
            <person name="Evans J.D."/>
            <person name="Filipski A."/>
            <person name="Findeiss S."/>
            <person name="Freyhult E."/>
            <person name="Fulton L."/>
            <person name="Fulton R."/>
            <person name="Garcia A.C."/>
            <person name="Gardiner A."/>
            <person name="Garfield D.A."/>
            <person name="Garvin B.E."/>
            <person name="Gibson G."/>
            <person name="Gilbert D."/>
            <person name="Gnerre S."/>
            <person name="Godfrey J."/>
            <person name="Good R."/>
            <person name="Gotea V."/>
            <person name="Gravely B."/>
            <person name="Greenberg A.J."/>
            <person name="Griffiths-Jones S."/>
            <person name="Gross S."/>
            <person name="Guigo R."/>
            <person name="Gustafson E.A."/>
            <person name="Haerty W."/>
            <person name="Hahn M.W."/>
            <person name="Halligan D.L."/>
            <person name="Halpern A.L."/>
            <person name="Halter G.M."/>
            <person name="Han M.V."/>
            <person name="Heger A."/>
            <person name="Hillier L."/>
            <person name="Hinrichs A.S."/>
            <person name="Holmes I."/>
            <person name="Hoskins R.A."/>
            <person name="Hubisz M.J."/>
            <person name="Hultmark D."/>
            <person name="Huntley M.A."/>
            <person name="Jaffe D.B."/>
            <person name="Jagadeeshan S."/>
            <person name="Jeck W.R."/>
            <person name="Johnson J."/>
            <person name="Jones C.D."/>
            <person name="Jordan W.C."/>
            <person name="Karpen G.H."/>
            <person name="Kataoka E."/>
            <person name="Keightley P.D."/>
            <person name="Kheradpour P."/>
            <person name="Kirkness E.F."/>
            <person name="Koerich L.B."/>
            <person name="Kristiansen K."/>
            <person name="Kudrna D."/>
            <person name="Kulathinal R.J."/>
            <person name="Kumar S."/>
            <person name="Kwok R."/>
            <person name="Lander E."/>
            <person name="Langley C.H."/>
            <person name="Lapoint R."/>
            <person name="Lazzaro B.P."/>
            <person name="Lee S.J."/>
            <person name="Levesque L."/>
            <person name="Li R."/>
            <person name="Lin C.F."/>
            <person name="Lin M.F."/>
            <person name="Lindblad-Toh K."/>
            <person name="Llopart A."/>
            <person name="Long M."/>
            <person name="Low L."/>
            <person name="Lozovsky E."/>
            <person name="Lu J."/>
            <person name="Luo M."/>
            <person name="Machado C.A."/>
            <person name="Makalowski W."/>
            <person name="Marzo M."/>
            <person name="Matsuda M."/>
            <person name="Matzkin L."/>
            <person name="McAllister B."/>
            <person name="McBride C.S."/>
            <person name="McKernan B."/>
            <person name="McKernan K."/>
            <person name="Mendez-Lago M."/>
            <person name="Minx P."/>
            <person name="Mollenhauer M.U."/>
            <person name="Montooth K."/>
            <person name="Mount S.M."/>
            <person name="Mu X."/>
            <person name="Myers E."/>
            <person name="Negre B."/>
            <person name="Newfeld S."/>
            <person name="Nielsen R."/>
            <person name="Noor M.A."/>
            <person name="O'Grady P."/>
            <person name="Pachter L."/>
            <person name="Papaceit M."/>
            <person name="Parisi M.J."/>
            <person name="Parisi M."/>
            <person name="Parts L."/>
            <person name="Pedersen J.S."/>
            <person name="Pesole G."/>
            <person name="Phillippy A.M."/>
            <person name="Ponting C.P."/>
            <person name="Pop M."/>
            <person name="Porcelli D."/>
            <person name="Powell J.R."/>
            <person name="Prohaska S."/>
            <person name="Pruitt K."/>
            <person name="Puig M."/>
            <person name="Quesneville H."/>
            <person name="Ram K.R."/>
            <person name="Rand D."/>
            <person name="Rasmussen M.D."/>
            <person name="Reed L.K."/>
            <person name="Reenan R."/>
            <person name="Reily A."/>
            <person name="Remington K.A."/>
            <person name="Rieger T.T."/>
            <person name="Ritchie M.G."/>
            <person name="Robin C."/>
            <person name="Rogers Y.H."/>
            <person name="Rohde C."/>
            <person name="Rozas J."/>
            <person name="Rubenfield M.J."/>
            <person name="Ruiz A."/>
            <person name="Russo S."/>
            <person name="Salzberg S.L."/>
            <person name="Sanchez-Gracia A."/>
            <person name="Saranga D.J."/>
            <person name="Sato H."/>
            <person name="Schaeffer S.W."/>
            <person name="Schatz M.C."/>
            <person name="Schlenke T."/>
            <person name="Schwartz R."/>
            <person name="Segarra C."/>
            <person name="Singh R.S."/>
            <person name="Sirot L."/>
            <person name="Sirota M."/>
            <person name="Sisneros N.B."/>
            <person name="Smith C.D."/>
            <person name="Smith T.F."/>
            <person name="Spieth J."/>
            <person name="Stage D.E."/>
            <person name="Stark A."/>
            <person name="Stephan W."/>
            <person name="Strausberg R.L."/>
            <person name="Strempel S."/>
            <person name="Sturgill D."/>
            <person name="Sutton G."/>
            <person name="Sutton G.G."/>
            <person name="Tao W."/>
            <person name="Teichmann S."/>
            <person name="Tobari Y.N."/>
            <person name="Tomimura Y."/>
            <person name="Tsolas J.M."/>
            <person name="Valente V.L."/>
            <person name="Venter E."/>
            <person name="Venter J.C."/>
            <person name="Vicario S."/>
            <person name="Vieira F.G."/>
            <person name="Vilella A.J."/>
            <person name="Villasante A."/>
            <person name="Walenz B."/>
            <person name="Wang J."/>
            <person name="Wasserman M."/>
            <person name="Watts T."/>
            <person name="Wilson D."/>
            <person name="Wilson R.K."/>
            <person name="Wing R.A."/>
            <person name="Wolfner M.F."/>
            <person name="Wong A."/>
            <person name="Wong G.K."/>
            <person name="Wu C.I."/>
            <person name="Wu G."/>
            <person name="Yamamoto D."/>
            <person name="Yang H.P."/>
            <person name="Yang S.P."/>
            <person name="Yorke J.A."/>
            <person name="Yoshida K."/>
            <person name="Zdobnov E."/>
            <person name="Zhang P."/>
            <person name="Zhang Y."/>
            <person name="Zimin A.V."/>
            <person name="Baldwin J."/>
            <person name="Abdouelleil A."/>
            <person name="Abdulkadir J."/>
            <person name="Abebe A."/>
            <person name="Abera B."/>
            <person name="Abreu J."/>
            <person name="Acer S.C."/>
            <person name="Aftuck L."/>
            <person name="Alexander A."/>
            <person name="An P."/>
            <person name="Anderson E."/>
            <person name="Anderson S."/>
            <person name="Arachi H."/>
            <person name="Azer M."/>
            <person name="Bachantsang P."/>
            <person name="Barry A."/>
            <person name="Bayul T."/>
            <person name="Berlin A."/>
            <person name="Bessette D."/>
            <person name="Bloom T."/>
            <person name="Blye J."/>
            <person name="Boguslavskiy L."/>
            <person name="Bonnet C."/>
            <person name="Boukhgalter B."/>
            <person name="Bourzgui I."/>
            <person name="Brown A."/>
            <person name="Cahill P."/>
            <person name="Channer S."/>
            <person name="Cheshatsang Y."/>
            <person name="Chuda L."/>
            <person name="Citroen M."/>
            <person name="Collymore A."/>
            <person name="Cooke P."/>
            <person name="Costello M."/>
            <person name="D'Aco K."/>
            <person name="Daza R."/>
            <person name="De Haan G."/>
            <person name="DeGray S."/>
            <person name="DeMaso C."/>
            <person name="Dhargay N."/>
            <person name="Dooley K."/>
            <person name="Dooley E."/>
            <person name="Doricent M."/>
            <person name="Dorje P."/>
            <person name="Dorjee K."/>
            <person name="Dupes A."/>
            <person name="Elong R."/>
            <person name="Falk J."/>
            <person name="Farina A."/>
            <person name="Faro S."/>
            <person name="Ferguson D."/>
            <person name="Fisher S."/>
            <person name="Foley C.D."/>
            <person name="Franke A."/>
            <person name="Friedrich D."/>
            <person name="Gadbois L."/>
            <person name="Gearin G."/>
            <person name="Gearin C.R."/>
            <person name="Giannoukos G."/>
            <person name="Goode T."/>
            <person name="Graham J."/>
            <person name="Grandbois E."/>
            <person name="Grewal S."/>
            <person name="Gyaltsen K."/>
            <person name="Hafez N."/>
            <person name="Hagos B."/>
            <person name="Hall J."/>
            <person name="Henson C."/>
            <person name="Hollinger A."/>
            <person name="Honan T."/>
            <person name="Huard M.D."/>
            <person name="Hughes L."/>
            <person name="Hurhula B."/>
            <person name="Husby M.E."/>
            <person name="Kamat A."/>
            <person name="Kanga B."/>
            <person name="Kashin S."/>
            <person name="Khazanovich D."/>
            <person name="Kisner P."/>
            <person name="Lance K."/>
            <person name="Lara M."/>
            <person name="Lee W."/>
            <person name="Lennon N."/>
            <person name="Letendre F."/>
            <person name="LeVine R."/>
            <person name="Lipovsky A."/>
            <person name="Liu X."/>
            <person name="Liu J."/>
            <person name="Liu S."/>
            <person name="Lokyitsang T."/>
            <person name="Lokyitsang Y."/>
            <person name="Lubonja R."/>
            <person name="Lui A."/>
            <person name="MacDonald P."/>
            <person name="Magnisalis V."/>
            <person name="Maru K."/>
            <person name="Matthews C."/>
            <person name="McCusker W."/>
            <person name="McDonough S."/>
            <person name="Mehta T."/>
            <person name="Meldrim J."/>
            <person name="Meneus L."/>
            <person name="Mihai O."/>
            <person name="Mihalev A."/>
            <person name="Mihova T."/>
            <person name="Mittelman R."/>
            <person name="Mlenga V."/>
            <person name="Montmayeur A."/>
            <person name="Mulrain L."/>
            <person name="Navidi A."/>
            <person name="Naylor J."/>
            <person name="Negash T."/>
            <person name="Nguyen T."/>
            <person name="Nguyen N."/>
            <person name="Nicol R."/>
            <person name="Norbu C."/>
            <person name="Norbu N."/>
            <person name="Novod N."/>
            <person name="O'Neill B."/>
            <person name="Osman S."/>
            <person name="Markiewicz E."/>
            <person name="Oyono O.L."/>
            <person name="Patti C."/>
            <person name="Phunkhang P."/>
            <person name="Pierre F."/>
            <person name="Priest M."/>
            <person name="Raghuraman S."/>
            <person name="Rege F."/>
            <person name="Reyes R."/>
            <person name="Rise C."/>
            <person name="Rogov P."/>
            <person name="Ross K."/>
            <person name="Ryan E."/>
            <person name="Settipalli S."/>
            <person name="Shea T."/>
            <person name="Sherpa N."/>
            <person name="Shi L."/>
            <person name="Shih D."/>
            <person name="Sparrow T."/>
            <person name="Spaulding J."/>
            <person name="Stalker J."/>
            <person name="Stange-Thomann N."/>
            <person name="Stavropoulos S."/>
            <person name="Stone C."/>
            <person name="Strader C."/>
            <person name="Tesfaye S."/>
            <person name="Thomson T."/>
            <person name="Thoulutsang Y."/>
            <person name="Thoulutsang D."/>
            <person name="Topham K."/>
            <person name="Topping I."/>
            <person name="Tsamla T."/>
            <person name="Vassiliev H."/>
            <person name="Vo A."/>
            <person name="Wangchuk T."/>
            <person name="Wangdi T."/>
            <person name="Weiand M."/>
            <person name="Wilkinson J."/>
            <person name="Wilson A."/>
            <person name="Yadav S."/>
            <person name="Young G."/>
            <person name="Yu Q."/>
            <person name="Zembek L."/>
            <person name="Zhong D."/>
            <person name="Zimmer A."/>
            <person name="Zwirko Z."/>
            <person name="Jaffe D.B."/>
            <person name="Alvarez P."/>
            <person name="Brockman W."/>
            <person name="Butler J."/>
            <person name="Chin C."/>
            <person name="Gnerre S."/>
            <person name="Grabherr M."/>
            <person name="Kleber M."/>
            <person name="Mauceli E."/>
            <person name="MacCallum I."/>
        </authorList>
    </citation>
    <scope>NUCLEOTIDE SEQUENCE [LARGE SCALE GENOMIC DNA]</scope>
    <source>
        <strain evidence="3">Tai18E2 / Tucson 14021-0261.01</strain>
    </source>
</reference>